<dbReference type="RefSeq" id="WP_186873614.1">
    <property type="nucleotide sequence ID" value="NZ_JACOOR010000005.1"/>
</dbReference>
<comment type="catalytic activity">
    <reaction evidence="7">
        <text>(6S)-5-methyl-5,6,7,8-tetrahydrofolate + NAD(+) = (6R)-5,10-methylene-5,6,7,8-tetrahydrofolate + NADH + H(+)</text>
        <dbReference type="Rhea" id="RHEA:19821"/>
        <dbReference type="ChEBI" id="CHEBI:15378"/>
        <dbReference type="ChEBI" id="CHEBI:15636"/>
        <dbReference type="ChEBI" id="CHEBI:18608"/>
        <dbReference type="ChEBI" id="CHEBI:57540"/>
        <dbReference type="ChEBI" id="CHEBI:57945"/>
        <dbReference type="EC" id="1.5.1.54"/>
    </reaction>
    <physiologicalReaction direction="right-to-left" evidence="7">
        <dbReference type="Rhea" id="RHEA:19823"/>
    </physiologicalReaction>
</comment>
<dbReference type="GO" id="GO:0035999">
    <property type="term" value="P:tetrahydrofolate interconversion"/>
    <property type="evidence" value="ECO:0007669"/>
    <property type="project" value="TreeGrafter"/>
</dbReference>
<evidence type="ECO:0000313" key="10">
    <source>
        <dbReference type="Proteomes" id="UP000649345"/>
    </source>
</evidence>
<dbReference type="EMBL" id="JACOOR010000005">
    <property type="protein sequence ID" value="MBC5660175.1"/>
    <property type="molecule type" value="Genomic_DNA"/>
</dbReference>
<dbReference type="AlphaFoldDB" id="A0A923RPB2"/>
<name>A0A923RPB2_9FIRM</name>
<dbReference type="InterPro" id="IPR003171">
    <property type="entry name" value="Mehydrof_redctse-like"/>
</dbReference>
<dbReference type="CDD" id="cd00537">
    <property type="entry name" value="MTHFR"/>
    <property type="match status" value="1"/>
</dbReference>
<evidence type="ECO:0000256" key="2">
    <source>
        <dbReference type="ARBA" id="ARBA00004777"/>
    </source>
</evidence>
<dbReference type="SUPFAM" id="SSF51730">
    <property type="entry name" value="FAD-linked oxidoreductase"/>
    <property type="match status" value="1"/>
</dbReference>
<reference evidence="9" key="1">
    <citation type="submission" date="2020-08" db="EMBL/GenBank/DDBJ databases">
        <title>Genome public.</title>
        <authorList>
            <person name="Liu C."/>
            <person name="Sun Q."/>
        </authorList>
    </citation>
    <scope>NUCLEOTIDE SEQUENCE</scope>
    <source>
        <strain evidence="9">NSJ-68</strain>
    </source>
</reference>
<protein>
    <recommendedName>
        <fullName evidence="8">Methylenetetrahydrofolate reductase</fullName>
    </recommendedName>
</protein>
<evidence type="ECO:0000313" key="9">
    <source>
        <dbReference type="EMBL" id="MBC5660175.1"/>
    </source>
</evidence>
<dbReference type="GO" id="GO:0071949">
    <property type="term" value="F:FAD binding"/>
    <property type="evidence" value="ECO:0007669"/>
    <property type="project" value="TreeGrafter"/>
</dbReference>
<proteinExistence type="inferred from homology"/>
<gene>
    <name evidence="9" type="ORF">H8S44_10365</name>
</gene>
<evidence type="ECO:0000256" key="5">
    <source>
        <dbReference type="ARBA" id="ARBA00022827"/>
    </source>
</evidence>
<accession>A0A923RPB2</accession>
<dbReference type="PANTHER" id="PTHR45754:SF3">
    <property type="entry name" value="METHYLENETETRAHYDROFOLATE REDUCTASE (NADPH)"/>
    <property type="match status" value="1"/>
</dbReference>
<evidence type="ECO:0000256" key="8">
    <source>
        <dbReference type="RuleBase" id="RU003862"/>
    </source>
</evidence>
<evidence type="ECO:0000256" key="3">
    <source>
        <dbReference type="ARBA" id="ARBA00006743"/>
    </source>
</evidence>
<keyword evidence="5 8" id="KW-0274">FAD</keyword>
<dbReference type="GO" id="GO:0009086">
    <property type="term" value="P:methionine biosynthetic process"/>
    <property type="evidence" value="ECO:0007669"/>
    <property type="project" value="TreeGrafter"/>
</dbReference>
<dbReference type="GO" id="GO:0005829">
    <property type="term" value="C:cytosol"/>
    <property type="evidence" value="ECO:0007669"/>
    <property type="project" value="TreeGrafter"/>
</dbReference>
<dbReference type="Pfam" id="PF02219">
    <property type="entry name" value="MTHFR"/>
    <property type="match status" value="1"/>
</dbReference>
<evidence type="ECO:0000256" key="4">
    <source>
        <dbReference type="ARBA" id="ARBA00022630"/>
    </source>
</evidence>
<evidence type="ECO:0000256" key="1">
    <source>
        <dbReference type="ARBA" id="ARBA00001974"/>
    </source>
</evidence>
<keyword evidence="10" id="KW-1185">Reference proteome</keyword>
<dbReference type="Proteomes" id="UP000649345">
    <property type="component" value="Unassembled WGS sequence"/>
</dbReference>
<comment type="cofactor">
    <cofactor evidence="1 8">
        <name>FAD</name>
        <dbReference type="ChEBI" id="CHEBI:57692"/>
    </cofactor>
</comment>
<dbReference type="Gene3D" id="3.20.20.220">
    <property type="match status" value="1"/>
</dbReference>
<organism evidence="9 10">
    <name type="scientific">Anaerosacchariphilus hominis</name>
    <dbReference type="NCBI Taxonomy" id="2763017"/>
    <lineage>
        <taxon>Bacteria</taxon>
        <taxon>Bacillati</taxon>
        <taxon>Bacillota</taxon>
        <taxon>Clostridia</taxon>
        <taxon>Lachnospirales</taxon>
        <taxon>Lachnospiraceae</taxon>
        <taxon>Anaerosacchariphilus</taxon>
    </lineage>
</organism>
<dbReference type="InterPro" id="IPR029041">
    <property type="entry name" value="FAD-linked_oxidoreductase-like"/>
</dbReference>
<sequence length="311" mass="34916">MTKLTDIMNERMALSFEVFPPKTEKGMENLPGTIEHLCKYQPDYISCTYGAGGGNVGANREVCQMIKNAGTTPVTHFTVIKNTKEGMKDQLQQYLNEGVDHVLALRGDIPLGETTTCGDFQYATDLVKFIRDEFGDKFEIAVAGSPEGHIACRSLESDISVLKQKQDNGADYIMTQLCWDMEQFKYWLDAIYSAGVTMPVDVGVMPILDQAATINMALSRNGCVMDHELCKIISQNWLFPNPFAAKDAEGKPFDMFYDDKIKRFREAGIEYTIKQIDTYRSLGVNGIHLYALNKWKDVSEIIDRAGLKTLI</sequence>
<comment type="pathway">
    <text evidence="2 8">One-carbon metabolism; tetrahydrofolate interconversion.</text>
</comment>
<comment type="similarity">
    <text evidence="3 8">Belongs to the methylenetetrahydrofolate reductase family.</text>
</comment>
<evidence type="ECO:0000256" key="6">
    <source>
        <dbReference type="ARBA" id="ARBA00023002"/>
    </source>
</evidence>
<dbReference type="PANTHER" id="PTHR45754">
    <property type="entry name" value="METHYLENETETRAHYDROFOLATE REDUCTASE"/>
    <property type="match status" value="1"/>
</dbReference>
<dbReference type="GO" id="GO:0106312">
    <property type="term" value="F:methylenetetrahydrofolate reductase (NADH) activity"/>
    <property type="evidence" value="ECO:0007669"/>
    <property type="project" value="UniProtKB-EC"/>
</dbReference>
<keyword evidence="4 8" id="KW-0285">Flavoprotein</keyword>
<keyword evidence="6 8" id="KW-0560">Oxidoreductase</keyword>
<comment type="caution">
    <text evidence="9">The sequence shown here is derived from an EMBL/GenBank/DDBJ whole genome shotgun (WGS) entry which is preliminary data.</text>
</comment>
<evidence type="ECO:0000256" key="7">
    <source>
        <dbReference type="ARBA" id="ARBA00048628"/>
    </source>
</evidence>